<dbReference type="EMBL" id="GGEC01085103">
    <property type="protein sequence ID" value="MBX65587.1"/>
    <property type="molecule type" value="Transcribed_RNA"/>
</dbReference>
<proteinExistence type="predicted"/>
<protein>
    <submittedName>
        <fullName evidence="1">Uncharacterized protein</fullName>
    </submittedName>
</protein>
<organism evidence="1">
    <name type="scientific">Rhizophora mucronata</name>
    <name type="common">Asiatic mangrove</name>
    <dbReference type="NCBI Taxonomy" id="61149"/>
    <lineage>
        <taxon>Eukaryota</taxon>
        <taxon>Viridiplantae</taxon>
        <taxon>Streptophyta</taxon>
        <taxon>Embryophyta</taxon>
        <taxon>Tracheophyta</taxon>
        <taxon>Spermatophyta</taxon>
        <taxon>Magnoliopsida</taxon>
        <taxon>eudicotyledons</taxon>
        <taxon>Gunneridae</taxon>
        <taxon>Pentapetalae</taxon>
        <taxon>rosids</taxon>
        <taxon>fabids</taxon>
        <taxon>Malpighiales</taxon>
        <taxon>Rhizophoraceae</taxon>
        <taxon>Rhizophora</taxon>
    </lineage>
</organism>
<accession>A0A2P2QFD8</accession>
<reference evidence="1" key="1">
    <citation type="submission" date="2018-02" db="EMBL/GenBank/DDBJ databases">
        <title>Rhizophora mucronata_Transcriptome.</title>
        <authorList>
            <person name="Meera S.P."/>
            <person name="Sreeshan A."/>
            <person name="Augustine A."/>
        </authorList>
    </citation>
    <scope>NUCLEOTIDE SEQUENCE</scope>
    <source>
        <tissue evidence="1">Leaf</tissue>
    </source>
</reference>
<dbReference type="AlphaFoldDB" id="A0A2P2QFD8"/>
<evidence type="ECO:0000313" key="1">
    <source>
        <dbReference type="EMBL" id="MBX65587.1"/>
    </source>
</evidence>
<name>A0A2P2QFD8_RHIMU</name>
<sequence length="29" mass="3413">MDWLILMDGERKASAIIMKSHNFILVWPP</sequence>